<feature type="coiled-coil region" evidence="9">
    <location>
        <begin position="47"/>
        <end position="74"/>
    </location>
</feature>
<keyword evidence="5" id="KW-0496">Mitochondrion</keyword>
<dbReference type="InterPro" id="IPR019192">
    <property type="entry name" value="Ribosomal_mL40"/>
</dbReference>
<evidence type="ECO:0000313" key="11">
    <source>
        <dbReference type="EMBL" id="CAC5377739.1"/>
    </source>
</evidence>
<gene>
    <name evidence="11" type="ORF">MCOR_14023</name>
</gene>
<name>A0A6J8B596_MYTCO</name>
<evidence type="ECO:0000256" key="9">
    <source>
        <dbReference type="SAM" id="Coils"/>
    </source>
</evidence>
<evidence type="ECO:0000256" key="5">
    <source>
        <dbReference type="ARBA" id="ARBA00023128"/>
    </source>
</evidence>
<protein>
    <recommendedName>
        <fullName evidence="7">Large ribosomal subunit protein mL40</fullName>
    </recommendedName>
    <alternativeName>
        <fullName evidence="8">39S ribosomal protein L40, mitochondrial</fullName>
    </alternativeName>
</protein>
<dbReference type="Gene3D" id="6.10.250.3440">
    <property type="match status" value="1"/>
</dbReference>
<keyword evidence="12" id="KW-1185">Reference proteome</keyword>
<keyword evidence="9" id="KW-0175">Coiled coil</keyword>
<keyword evidence="4" id="KW-0689">Ribosomal protein</keyword>
<dbReference type="InterPro" id="IPR039145">
    <property type="entry name" value="Ribosomal_mL40_metazoa/plant"/>
</dbReference>
<reference evidence="11 12" key="1">
    <citation type="submission" date="2020-06" db="EMBL/GenBank/DDBJ databases">
        <authorList>
            <person name="Li R."/>
            <person name="Bekaert M."/>
        </authorList>
    </citation>
    <scope>NUCLEOTIDE SEQUENCE [LARGE SCALE GENOMIC DNA]</scope>
    <source>
        <strain evidence="12">wild</strain>
    </source>
</reference>
<dbReference type="OrthoDB" id="5977625at2759"/>
<feature type="coiled-coil region" evidence="9">
    <location>
        <begin position="132"/>
        <end position="159"/>
    </location>
</feature>
<dbReference type="PANTHER" id="PTHR13359:SF2">
    <property type="entry name" value="LARGE RIBOSOMAL SUBUNIT PROTEIN ML40"/>
    <property type="match status" value="1"/>
</dbReference>
<comment type="similarity">
    <text evidence="2">Belongs to the mitochondrion-specific ribosomal protein mL40 family.</text>
</comment>
<organism evidence="11 12">
    <name type="scientific">Mytilus coruscus</name>
    <name type="common">Sea mussel</name>
    <dbReference type="NCBI Taxonomy" id="42192"/>
    <lineage>
        <taxon>Eukaryota</taxon>
        <taxon>Metazoa</taxon>
        <taxon>Spiralia</taxon>
        <taxon>Lophotrochozoa</taxon>
        <taxon>Mollusca</taxon>
        <taxon>Bivalvia</taxon>
        <taxon>Autobranchia</taxon>
        <taxon>Pteriomorphia</taxon>
        <taxon>Mytilida</taxon>
        <taxon>Mytiloidea</taxon>
        <taxon>Mytilidae</taxon>
        <taxon>Mytilinae</taxon>
        <taxon>Mytilus</taxon>
    </lineage>
</organism>
<comment type="subcellular location">
    <subcellularLocation>
        <location evidence="1">Mitochondrion</location>
    </subcellularLocation>
</comment>
<dbReference type="Pfam" id="PF09812">
    <property type="entry name" value="MRP-L28"/>
    <property type="match status" value="1"/>
</dbReference>
<keyword evidence="3" id="KW-0809">Transit peptide</keyword>
<evidence type="ECO:0000256" key="2">
    <source>
        <dbReference type="ARBA" id="ARBA00009360"/>
    </source>
</evidence>
<dbReference type="GO" id="GO:0005762">
    <property type="term" value="C:mitochondrial large ribosomal subunit"/>
    <property type="evidence" value="ECO:0007669"/>
    <property type="project" value="InterPro"/>
</dbReference>
<evidence type="ECO:0000256" key="6">
    <source>
        <dbReference type="ARBA" id="ARBA00023274"/>
    </source>
</evidence>
<evidence type="ECO:0000256" key="1">
    <source>
        <dbReference type="ARBA" id="ARBA00004173"/>
    </source>
</evidence>
<proteinExistence type="inferred from homology"/>
<dbReference type="PANTHER" id="PTHR13359">
    <property type="entry name" value="39S RIBOSOMAL PROTEIN L40, MITOCHONDRIAL"/>
    <property type="match status" value="1"/>
</dbReference>
<evidence type="ECO:0000256" key="4">
    <source>
        <dbReference type="ARBA" id="ARBA00022980"/>
    </source>
</evidence>
<dbReference type="AlphaFoldDB" id="A0A6J8B596"/>
<dbReference type="FunFam" id="6.10.250.3440:FF:000001">
    <property type="entry name" value="Mitochondrial ribosomal protein L40"/>
    <property type="match status" value="1"/>
</dbReference>
<sequence length="198" mass="23377">MSLGKLAKFSRLCCSCGVTRQFHTNSNPLLFYTTPNLSAEPMKRRKKVDLSKVIQSTQLKIRKMEREMRKREEKFGRTLKPVEEITGNIAIRRNRDKLRREFEPLAVEEIERRALLVKEWGHYKNQQYHTEYKALQKAINAQTKALNELRMESEELYQKAKQIHEGDIVYQFNGPTETPPPDDFDSPDGQYIDTTRKW</sequence>
<evidence type="ECO:0000256" key="3">
    <source>
        <dbReference type="ARBA" id="ARBA00022946"/>
    </source>
</evidence>
<dbReference type="EMBL" id="CACVKT020002383">
    <property type="protein sequence ID" value="CAC5377739.1"/>
    <property type="molecule type" value="Genomic_DNA"/>
</dbReference>
<accession>A0A6J8B596</accession>
<dbReference type="Proteomes" id="UP000507470">
    <property type="component" value="Unassembled WGS sequence"/>
</dbReference>
<evidence type="ECO:0000313" key="12">
    <source>
        <dbReference type="Proteomes" id="UP000507470"/>
    </source>
</evidence>
<evidence type="ECO:0000256" key="10">
    <source>
        <dbReference type="SAM" id="MobiDB-lite"/>
    </source>
</evidence>
<evidence type="ECO:0000256" key="7">
    <source>
        <dbReference type="ARBA" id="ARBA00035192"/>
    </source>
</evidence>
<evidence type="ECO:0000256" key="8">
    <source>
        <dbReference type="ARBA" id="ARBA00083752"/>
    </source>
</evidence>
<feature type="region of interest" description="Disordered" evidence="10">
    <location>
        <begin position="171"/>
        <end position="198"/>
    </location>
</feature>
<keyword evidence="6" id="KW-0687">Ribonucleoprotein</keyword>